<dbReference type="InterPro" id="IPR036291">
    <property type="entry name" value="NAD(P)-bd_dom_sf"/>
</dbReference>
<evidence type="ECO:0000259" key="1">
    <source>
        <dbReference type="Pfam" id="PF07993"/>
    </source>
</evidence>
<proteinExistence type="predicted"/>
<dbReference type="PANTHER" id="PTHR48079">
    <property type="entry name" value="PROTEIN YEEZ"/>
    <property type="match status" value="1"/>
</dbReference>
<evidence type="ECO:0000313" key="3">
    <source>
        <dbReference type="Proteomes" id="UP000218332"/>
    </source>
</evidence>
<keyword evidence="3" id="KW-1185">Reference proteome</keyword>
<dbReference type="InterPro" id="IPR013120">
    <property type="entry name" value="FAR_NAD-bd"/>
</dbReference>
<dbReference type="AlphaFoldDB" id="A0A2A2I1D1"/>
<sequence length="350" mass="38229">MTHHVLATGGTGFIGQHTLASLTGQGHQVHALMRRPDRLPVLRETVRRLGGDPERLHGIKGDLARAGFGWDSPIPSALGTVDQVLHLGALFDWRLRKDQARAVNTEGTRRIVQWCGQQGADLTMVSGFMTHNRSHLVHLGINPESGFADWDRVYRRAGAYEASKLESHFLVKRLAAKNNVPLTVVNPGTLAGHSQTGELAPGQPLAMLIDNLKAGRMAIAPGSSAHWLPLIAVDTLADMLTRCIEDSTTRGRSMLALDPTTPDWPTTLSHFADALGVTPPRLYLPKGLVKATLSLPGMERFMGTPREALDFIQTARFDVSDMNAFVAQHGLRWPSVDLVMHASARHRSSQ</sequence>
<dbReference type="Pfam" id="PF07993">
    <property type="entry name" value="NAD_binding_4"/>
    <property type="match status" value="1"/>
</dbReference>
<dbReference type="InterPro" id="IPR051783">
    <property type="entry name" value="NAD(P)-dependent_oxidoreduct"/>
</dbReference>
<organism evidence="2 3">
    <name type="scientific">Tamilnaduibacter salinus</name>
    <dbReference type="NCBI Taxonomy" id="1484056"/>
    <lineage>
        <taxon>Bacteria</taxon>
        <taxon>Pseudomonadati</taxon>
        <taxon>Pseudomonadota</taxon>
        <taxon>Gammaproteobacteria</taxon>
        <taxon>Pseudomonadales</taxon>
        <taxon>Marinobacteraceae</taxon>
        <taxon>Tamilnaduibacter</taxon>
    </lineage>
</organism>
<feature type="domain" description="Thioester reductase (TE)" evidence="1">
    <location>
        <begin position="8"/>
        <end position="239"/>
    </location>
</feature>
<name>A0A2A2I1D1_9GAMM</name>
<evidence type="ECO:0000313" key="2">
    <source>
        <dbReference type="EMBL" id="PAV25106.1"/>
    </source>
</evidence>
<dbReference type="GO" id="GO:0005737">
    <property type="term" value="C:cytoplasm"/>
    <property type="evidence" value="ECO:0007669"/>
    <property type="project" value="TreeGrafter"/>
</dbReference>
<reference evidence="2 3" key="1">
    <citation type="submission" date="2017-07" db="EMBL/GenBank/DDBJ databases">
        <title>Tamlnaduibacter salinus (Mi-7) genome sequencing.</title>
        <authorList>
            <person name="Verma A."/>
            <person name="Krishnamurthi S."/>
        </authorList>
    </citation>
    <scope>NUCLEOTIDE SEQUENCE [LARGE SCALE GENOMIC DNA]</scope>
    <source>
        <strain evidence="2 3">Mi-7</strain>
    </source>
</reference>
<protein>
    <submittedName>
        <fullName evidence="2">NAD-dependent dehydratase</fullName>
    </submittedName>
</protein>
<gene>
    <name evidence="2" type="ORF">CF392_12715</name>
</gene>
<dbReference type="EMBL" id="NMPM01000078">
    <property type="protein sequence ID" value="PAV25106.1"/>
    <property type="molecule type" value="Genomic_DNA"/>
</dbReference>
<dbReference type="Proteomes" id="UP000218332">
    <property type="component" value="Unassembled WGS sequence"/>
</dbReference>
<dbReference type="PANTHER" id="PTHR48079:SF6">
    <property type="entry name" value="NAD(P)-BINDING DOMAIN-CONTAINING PROTEIN-RELATED"/>
    <property type="match status" value="1"/>
</dbReference>
<dbReference type="RefSeq" id="WP_095611829.1">
    <property type="nucleotide sequence ID" value="NZ_NMPM01000078.1"/>
</dbReference>
<dbReference type="GO" id="GO:0004029">
    <property type="term" value="F:aldehyde dehydrogenase (NAD+) activity"/>
    <property type="evidence" value="ECO:0007669"/>
    <property type="project" value="TreeGrafter"/>
</dbReference>
<accession>A0A2A2I1D1</accession>
<dbReference type="Gene3D" id="3.40.50.720">
    <property type="entry name" value="NAD(P)-binding Rossmann-like Domain"/>
    <property type="match status" value="1"/>
</dbReference>
<comment type="caution">
    <text evidence="2">The sequence shown here is derived from an EMBL/GenBank/DDBJ whole genome shotgun (WGS) entry which is preliminary data.</text>
</comment>
<dbReference type="SUPFAM" id="SSF51735">
    <property type="entry name" value="NAD(P)-binding Rossmann-fold domains"/>
    <property type="match status" value="1"/>
</dbReference>